<evidence type="ECO:0000256" key="1">
    <source>
        <dbReference type="ARBA" id="ARBA00004308"/>
    </source>
</evidence>
<keyword evidence="3 10" id="KW-0812">Transmembrane</keyword>
<reference evidence="13 14" key="1">
    <citation type="journal article" date="2024" name="Commun. Biol.">
        <title>Comparative genomic analysis of thermophilic fungi reveals convergent evolutionary adaptations and gene losses.</title>
        <authorList>
            <person name="Steindorff A.S."/>
            <person name="Aguilar-Pontes M.V."/>
            <person name="Robinson A.J."/>
            <person name="Andreopoulos B."/>
            <person name="LaButti K."/>
            <person name="Kuo A."/>
            <person name="Mondo S."/>
            <person name="Riley R."/>
            <person name="Otillar R."/>
            <person name="Haridas S."/>
            <person name="Lipzen A."/>
            <person name="Grimwood J."/>
            <person name="Schmutz J."/>
            <person name="Clum A."/>
            <person name="Reid I.D."/>
            <person name="Moisan M.C."/>
            <person name="Butler G."/>
            <person name="Nguyen T.T.M."/>
            <person name="Dewar K."/>
            <person name="Conant G."/>
            <person name="Drula E."/>
            <person name="Henrissat B."/>
            <person name="Hansel C."/>
            <person name="Singer S."/>
            <person name="Hutchinson M.I."/>
            <person name="de Vries R.P."/>
            <person name="Natvig D.O."/>
            <person name="Powell A.J."/>
            <person name="Tsang A."/>
            <person name="Grigoriev I.V."/>
        </authorList>
    </citation>
    <scope>NUCLEOTIDE SEQUENCE [LARGE SCALE GENOMIC DNA]</scope>
    <source>
        <strain evidence="13 14">ATCC 24622</strain>
    </source>
</reference>
<feature type="transmembrane region" description="Helical" evidence="10">
    <location>
        <begin position="320"/>
        <end position="345"/>
    </location>
</feature>
<dbReference type="Gene3D" id="2.70.130.10">
    <property type="entry name" value="Mannose-6-phosphate receptor binding domain"/>
    <property type="match status" value="2"/>
</dbReference>
<keyword evidence="6 10" id="KW-0472">Membrane</keyword>
<evidence type="ECO:0000256" key="7">
    <source>
        <dbReference type="ARBA" id="ARBA00023157"/>
    </source>
</evidence>
<dbReference type="InterPro" id="IPR009011">
    <property type="entry name" value="Man6P_isomerase_rcpt-bd_dom_sf"/>
</dbReference>
<evidence type="ECO:0000256" key="3">
    <source>
        <dbReference type="ARBA" id="ARBA00022692"/>
    </source>
</evidence>
<evidence type="ECO:0000313" key="13">
    <source>
        <dbReference type="EMBL" id="KAL1861771.1"/>
    </source>
</evidence>
<evidence type="ECO:0000256" key="8">
    <source>
        <dbReference type="ARBA" id="ARBA00023180"/>
    </source>
</evidence>
<evidence type="ECO:0000256" key="10">
    <source>
        <dbReference type="SAM" id="Phobius"/>
    </source>
</evidence>
<evidence type="ECO:0000259" key="12">
    <source>
        <dbReference type="PROSITE" id="PS51914"/>
    </source>
</evidence>
<feature type="transmembrane region" description="Helical" evidence="10">
    <location>
        <begin position="280"/>
        <end position="299"/>
    </location>
</feature>
<dbReference type="PANTHER" id="PTHR15071:SF0">
    <property type="entry name" value="MANNOSE 6-PHOSPHATE RECEPTOR-LIKE PROTEIN 1"/>
    <property type="match status" value="1"/>
</dbReference>
<evidence type="ECO:0000256" key="5">
    <source>
        <dbReference type="ARBA" id="ARBA00022989"/>
    </source>
</evidence>
<feature type="chain" id="PRO_5046854035" description="MRH domain-containing protein" evidence="11">
    <location>
        <begin position="22"/>
        <end position="381"/>
    </location>
</feature>
<keyword evidence="5 10" id="KW-1133">Transmembrane helix</keyword>
<keyword evidence="7" id="KW-1015">Disulfide bond</keyword>
<keyword evidence="8" id="KW-0325">Glycoprotein</keyword>
<dbReference type="InterPro" id="IPR044865">
    <property type="entry name" value="MRH_dom"/>
</dbReference>
<evidence type="ECO:0000256" key="9">
    <source>
        <dbReference type="SAM" id="MobiDB-lite"/>
    </source>
</evidence>
<comment type="caution">
    <text evidence="13">The sequence shown here is derived from an EMBL/GenBank/DDBJ whole genome shotgun (WGS) entry which is preliminary data.</text>
</comment>
<keyword evidence="2" id="KW-0813">Transport</keyword>
<name>A0ABR3WHH7_9PEZI</name>
<sequence length="381" mass="41866">MHPRSCPTGPLLLSLLLAASAAVPASAAAATATATRQRSTSTSSTKTTTATPCVATHASTGAFFDLRPDIAVAAKEGEKHHRGVPLEDYTYRKPTEWPHNFTMNICAPVVKPVTDVVGLDEALWQNVSAYYEDGGKIYSLGQLNTTLVPRGSQLVLRYSGGSPCAVNKKSTRRAVHEGAAYRYHSYDDEEEEENRSASKGKGKDKEDDDDADHDGDRKGDATAAPRRKSAIISFRCDRDPASTGAKLSFHETDEDECTYVFSILSQHACAKTEPHKPGSVGPGSVFAIIFFVAVLVYILGGVMYQRTVAHARGWRQLPNYSLWAGIFSFFQDFLIIIFSSCIRLLPRRRGYHTVSGSPSGRNRSRDDENRLIDQLDEEWDD</sequence>
<feature type="domain" description="MRH" evidence="12">
    <location>
        <begin position="51"/>
        <end position="271"/>
    </location>
</feature>
<feature type="region of interest" description="Disordered" evidence="9">
    <location>
        <begin position="351"/>
        <end position="381"/>
    </location>
</feature>
<dbReference type="PROSITE" id="PS51914">
    <property type="entry name" value="MRH"/>
    <property type="match status" value="1"/>
</dbReference>
<gene>
    <name evidence="13" type="ORF">VTK73DRAFT_6913</name>
</gene>
<comment type="subcellular location">
    <subcellularLocation>
        <location evidence="1">Endomembrane system</location>
    </subcellularLocation>
</comment>
<feature type="compositionally biased region" description="Basic and acidic residues" evidence="9">
    <location>
        <begin position="363"/>
        <end position="373"/>
    </location>
</feature>
<dbReference type="InterPro" id="IPR028927">
    <property type="entry name" value="Man-6-P_rcpt"/>
</dbReference>
<evidence type="ECO:0000256" key="2">
    <source>
        <dbReference type="ARBA" id="ARBA00022448"/>
    </source>
</evidence>
<feature type="region of interest" description="Disordered" evidence="9">
    <location>
        <begin position="180"/>
        <end position="226"/>
    </location>
</feature>
<evidence type="ECO:0000256" key="11">
    <source>
        <dbReference type="SAM" id="SignalP"/>
    </source>
</evidence>
<evidence type="ECO:0000313" key="14">
    <source>
        <dbReference type="Proteomes" id="UP001586593"/>
    </source>
</evidence>
<dbReference type="EMBL" id="JAZHXJ010000406">
    <property type="protein sequence ID" value="KAL1861771.1"/>
    <property type="molecule type" value="Genomic_DNA"/>
</dbReference>
<accession>A0ABR3WHH7</accession>
<dbReference type="Pfam" id="PF02157">
    <property type="entry name" value="Man-6-P_recep"/>
    <property type="match status" value="1"/>
</dbReference>
<dbReference type="Proteomes" id="UP001586593">
    <property type="component" value="Unassembled WGS sequence"/>
</dbReference>
<organism evidence="13 14">
    <name type="scientific">Phialemonium thermophilum</name>
    <dbReference type="NCBI Taxonomy" id="223376"/>
    <lineage>
        <taxon>Eukaryota</taxon>
        <taxon>Fungi</taxon>
        <taxon>Dikarya</taxon>
        <taxon>Ascomycota</taxon>
        <taxon>Pezizomycotina</taxon>
        <taxon>Sordariomycetes</taxon>
        <taxon>Sordariomycetidae</taxon>
        <taxon>Cephalothecales</taxon>
        <taxon>Cephalothecaceae</taxon>
        <taxon>Phialemonium</taxon>
    </lineage>
</organism>
<keyword evidence="14" id="KW-1185">Reference proteome</keyword>
<keyword evidence="4 11" id="KW-0732">Signal</keyword>
<dbReference type="SUPFAM" id="SSF50911">
    <property type="entry name" value="Mannose 6-phosphate receptor domain"/>
    <property type="match status" value="1"/>
</dbReference>
<protein>
    <recommendedName>
        <fullName evidence="12">MRH domain-containing protein</fullName>
    </recommendedName>
</protein>
<proteinExistence type="predicted"/>
<evidence type="ECO:0000256" key="4">
    <source>
        <dbReference type="ARBA" id="ARBA00022729"/>
    </source>
</evidence>
<dbReference type="PANTHER" id="PTHR15071">
    <property type="entry name" value="MANNOSE-6-PHOSPHATE RECEPTOR FAMILY MEMBER"/>
    <property type="match status" value="1"/>
</dbReference>
<evidence type="ECO:0000256" key="6">
    <source>
        <dbReference type="ARBA" id="ARBA00023136"/>
    </source>
</evidence>
<feature type="signal peptide" evidence="11">
    <location>
        <begin position="1"/>
        <end position="21"/>
    </location>
</feature>